<dbReference type="PANTHER" id="PTHR18034">
    <property type="entry name" value="CELL CYCLE CONTROL PROTEIN CWF22-RELATED"/>
    <property type="match status" value="1"/>
</dbReference>
<dbReference type="InterPro" id="IPR003890">
    <property type="entry name" value="MIF4G-like_typ-3"/>
</dbReference>
<feature type="region of interest" description="Disordered" evidence="5">
    <location>
        <begin position="208"/>
        <end position="387"/>
    </location>
</feature>
<feature type="compositionally biased region" description="Basic and acidic residues" evidence="5">
    <location>
        <begin position="375"/>
        <end position="387"/>
    </location>
</feature>
<evidence type="ECO:0000256" key="3">
    <source>
        <dbReference type="ARBA" id="ARBA00023242"/>
    </source>
</evidence>
<proteinExistence type="inferred from homology"/>
<feature type="compositionally biased region" description="Acidic residues" evidence="5">
    <location>
        <begin position="225"/>
        <end position="328"/>
    </location>
</feature>
<evidence type="ECO:0000259" key="6">
    <source>
        <dbReference type="PROSITE" id="PS51366"/>
    </source>
</evidence>
<feature type="domain" description="MI" evidence="6">
    <location>
        <begin position="729"/>
        <end position="845"/>
    </location>
</feature>
<evidence type="ECO:0000313" key="7">
    <source>
        <dbReference type="EMBL" id="KAF6025806.1"/>
    </source>
</evidence>
<name>A0A7J7JJY7_BUGNE</name>
<comment type="subcellular location">
    <subcellularLocation>
        <location evidence="1">Nucleus</location>
        <location evidence="1">Nucleolus</location>
    </subcellularLocation>
</comment>
<dbReference type="SMART" id="SM00544">
    <property type="entry name" value="MA3"/>
    <property type="match status" value="1"/>
</dbReference>
<feature type="compositionally biased region" description="Acidic residues" evidence="5">
    <location>
        <begin position="336"/>
        <end position="374"/>
    </location>
</feature>
<dbReference type="Pfam" id="PF02854">
    <property type="entry name" value="MIF4G"/>
    <property type="match status" value="1"/>
</dbReference>
<gene>
    <name evidence="7" type="ORF">EB796_016057</name>
</gene>
<dbReference type="Proteomes" id="UP000593567">
    <property type="component" value="Unassembled WGS sequence"/>
</dbReference>
<dbReference type="SMART" id="SM00543">
    <property type="entry name" value="MIF4G"/>
    <property type="match status" value="1"/>
</dbReference>
<feature type="region of interest" description="Disordered" evidence="5">
    <location>
        <begin position="24"/>
        <end position="48"/>
    </location>
</feature>
<feature type="coiled-coil region" evidence="4">
    <location>
        <begin position="106"/>
        <end position="182"/>
    </location>
</feature>
<dbReference type="InterPro" id="IPR050781">
    <property type="entry name" value="CWC22_splicing_factor"/>
</dbReference>
<dbReference type="GO" id="GO:0003723">
    <property type="term" value="F:RNA binding"/>
    <property type="evidence" value="ECO:0007669"/>
    <property type="project" value="InterPro"/>
</dbReference>
<keyword evidence="4" id="KW-0175">Coiled coil</keyword>
<dbReference type="EMBL" id="VXIV02002437">
    <property type="protein sequence ID" value="KAF6025806.1"/>
    <property type="molecule type" value="Genomic_DNA"/>
</dbReference>
<sequence length="933" mass="105997">MAKRCFVCAIYGEVDMKMDTRKLAGNKRPSEDNIAAPASKRKNENESTIFRPKGKLEKVKDLLPLGMNISRKALRKEMRQIKKARRHAHYTRQAMPTLQSKLTKQYDEQLARQEAAKLAREKLEKKRQKNAAKRLAREERKKAYEKAEKLRIEKEEEERRIVFEENREIKELEKQLHMNKRKSKSLPKKFVEEGLDYILDAIDPEKVNETLGKDDEQHVWTAADSGDEDGENLSDIEEASEDEMGSSDEELGTDEDDELELNGESGDEDIESGDEDMEAGAEDMESGDEDVGSGDEDMESGDEDMESGAEDMESGDEDVGSGDEDMESGEGQLLSDNDEIASDDEQRELDGGEMESDVNNENCGPEDSDDEDTNLEAKDGQSSLKEDIYGRLRDSSGNVVTGGTYVPPARRRELLEGADESTARQLRLDKLKKQLKGQLNRLSEHNMVSISNYVETLYRENSRADMNTCLQHLVVESALTDIMTPERLSMELAMLIALLHNNIGTEIGATFLEVLSEMFNSLHSKANEDNSKKIHNVTSFLCHLYSFQVTHSVLIIDMMNELIDSFRDVDIELILIMLRSVGFTLKKEDSGALKELIFKTQKKANDADIDSYTDKSRVKFMLEVVLAIKNNNIRKIPNYDTSHMDHLKKLLRGFVKGGTLATGQLRITYRDLLSAKNKGKWWVVGSAWEGSQAAPNLSSTNTTVSQSKVSNKFSNNLLELARKQRMNTDTRRNIFCTMMSAEDFMDAFEKLLKLGLNTKQEREIITVAVECCANETVYNAYYTHLLNKFISYHRRFLFTFQTTMWDRFKIMSTMSDSGIQNLAQLTGHLIVEQTLPLAVLKNLEFGELDKSLVKFLKALLLRIFKSDKKTILDIFFKIGSSGSKLKPVKEGLELFMHHFLLRKCKNEKERSRLEMCVAAAENGLSMNRDAAMF</sequence>
<dbReference type="Gene3D" id="1.25.40.180">
    <property type="match status" value="1"/>
</dbReference>
<keyword evidence="8" id="KW-1185">Reference proteome</keyword>
<keyword evidence="3" id="KW-0539">Nucleus</keyword>
<reference evidence="7" key="1">
    <citation type="submission" date="2020-06" db="EMBL/GenBank/DDBJ databases">
        <title>Draft genome of Bugula neritina, a colonial animal packing powerful symbionts and potential medicines.</title>
        <authorList>
            <person name="Rayko M."/>
        </authorList>
    </citation>
    <scope>NUCLEOTIDE SEQUENCE [LARGE SCALE GENOMIC DNA]</scope>
    <source>
        <strain evidence="7">Kwan_BN1</strain>
    </source>
</reference>
<evidence type="ECO:0000313" key="8">
    <source>
        <dbReference type="Proteomes" id="UP000593567"/>
    </source>
</evidence>
<accession>A0A7J7JJY7</accession>
<evidence type="ECO:0000256" key="2">
    <source>
        <dbReference type="ARBA" id="ARBA00006856"/>
    </source>
</evidence>
<dbReference type="SUPFAM" id="SSF48371">
    <property type="entry name" value="ARM repeat"/>
    <property type="match status" value="1"/>
</dbReference>
<organism evidence="7 8">
    <name type="scientific">Bugula neritina</name>
    <name type="common">Brown bryozoan</name>
    <name type="synonym">Sertularia neritina</name>
    <dbReference type="NCBI Taxonomy" id="10212"/>
    <lineage>
        <taxon>Eukaryota</taxon>
        <taxon>Metazoa</taxon>
        <taxon>Spiralia</taxon>
        <taxon>Lophotrochozoa</taxon>
        <taxon>Bryozoa</taxon>
        <taxon>Gymnolaemata</taxon>
        <taxon>Cheilostomatida</taxon>
        <taxon>Flustrina</taxon>
        <taxon>Buguloidea</taxon>
        <taxon>Bugulidae</taxon>
        <taxon>Bugula</taxon>
    </lineage>
</organism>
<feature type="compositionally biased region" description="Basic and acidic residues" evidence="5">
    <location>
        <begin position="208"/>
        <end position="218"/>
    </location>
</feature>
<evidence type="ECO:0000256" key="5">
    <source>
        <dbReference type="SAM" id="MobiDB-lite"/>
    </source>
</evidence>
<dbReference type="AlphaFoldDB" id="A0A7J7JJY7"/>
<protein>
    <recommendedName>
        <fullName evidence="6">MI domain-containing protein</fullName>
    </recommendedName>
</protein>
<evidence type="ECO:0000256" key="1">
    <source>
        <dbReference type="ARBA" id="ARBA00004604"/>
    </source>
</evidence>
<dbReference type="GO" id="GO:0042274">
    <property type="term" value="P:ribosomal small subunit biogenesis"/>
    <property type="evidence" value="ECO:0007669"/>
    <property type="project" value="TreeGrafter"/>
</dbReference>
<dbReference type="GO" id="GO:0005730">
    <property type="term" value="C:nucleolus"/>
    <property type="evidence" value="ECO:0007669"/>
    <property type="project" value="UniProtKB-SubCell"/>
</dbReference>
<dbReference type="PANTHER" id="PTHR18034:SF4">
    <property type="entry name" value="NUCLEOLAR MIF4G DOMAIN-CONTAINING PROTEIN 1"/>
    <property type="match status" value="1"/>
</dbReference>
<comment type="caution">
    <text evidence="7">The sequence shown here is derived from an EMBL/GenBank/DDBJ whole genome shotgun (WGS) entry which is preliminary data.</text>
</comment>
<dbReference type="PROSITE" id="PS51366">
    <property type="entry name" value="MI"/>
    <property type="match status" value="1"/>
</dbReference>
<dbReference type="InterPro" id="IPR016024">
    <property type="entry name" value="ARM-type_fold"/>
</dbReference>
<dbReference type="OrthoDB" id="10260961at2759"/>
<comment type="similarity">
    <text evidence="2">Belongs to the CWC22 family.</text>
</comment>
<dbReference type="FunFam" id="1.25.40.180:FF:000032">
    <property type="entry name" value="Nucleolar MIF4G domain-containing protein 1"/>
    <property type="match status" value="1"/>
</dbReference>
<evidence type="ECO:0000256" key="4">
    <source>
        <dbReference type="SAM" id="Coils"/>
    </source>
</evidence>
<dbReference type="Pfam" id="PF02847">
    <property type="entry name" value="MA3"/>
    <property type="match status" value="1"/>
</dbReference>
<dbReference type="InterPro" id="IPR003891">
    <property type="entry name" value="Initiation_fac_eIF4g_MI"/>
</dbReference>